<dbReference type="Proteomes" id="UP001234202">
    <property type="component" value="Unassembled WGS sequence"/>
</dbReference>
<keyword evidence="2" id="KW-1185">Reference proteome</keyword>
<comment type="caution">
    <text evidence="1">The sequence shown here is derived from an EMBL/GenBank/DDBJ whole genome shotgun (WGS) entry which is preliminary data.</text>
</comment>
<sequence length="445" mass="50264">MGGFSRFLNKITSSIDVPPSSQVVQQQHHQSQSAYPQQQQPAYAQQQQVPQQQPHGNGKRVVGYFTNWGIYGPKYFPNMIPAAYLTHVMYSFANVQPATGTVVLTDSWADVEMHYDGDSWNDQGTNLYGNFKALYKLKQANRNLKVLLSIGGWSYRENFKNLVNPAHRAEFARSAVSIVEDVGLDGLDIDWEYPETQAEQQALVDLLRLCREALDDLARRKGKPQQHYELSIAVPCGPQVYEKWSVVPELDRYLSFWNLMAYDLSGSWSSTADHQAALYSNNTQSPCIDQAVNFYRSRGVPSQKIVLGIPLCGRRFQNTAGIGQRFNGVGENEGIVPYRELQTEGGQVVEDPQMGSSYFFNPRSRELVTYDSPNIAVAKAQYINRNQLGGAMFWSLELDRRPGEDQQIPALIPLMSSQMQGGLLYSENELQYPFSKYDNLRSGRI</sequence>
<organism evidence="1 2">
    <name type="scientific">Naganishia onofrii</name>
    <dbReference type="NCBI Taxonomy" id="1851511"/>
    <lineage>
        <taxon>Eukaryota</taxon>
        <taxon>Fungi</taxon>
        <taxon>Dikarya</taxon>
        <taxon>Basidiomycota</taxon>
        <taxon>Agaricomycotina</taxon>
        <taxon>Tremellomycetes</taxon>
        <taxon>Filobasidiales</taxon>
        <taxon>Filobasidiaceae</taxon>
        <taxon>Naganishia</taxon>
    </lineage>
</organism>
<dbReference type="EMBL" id="JASBWV010000009">
    <property type="protein sequence ID" value="KAJ9124751.1"/>
    <property type="molecule type" value="Genomic_DNA"/>
</dbReference>
<gene>
    <name evidence="1" type="ORF">QFC24_003119</name>
</gene>
<protein>
    <submittedName>
        <fullName evidence="1">Uncharacterized protein</fullName>
    </submittedName>
</protein>
<name>A0ACC2XP07_9TREE</name>
<evidence type="ECO:0000313" key="2">
    <source>
        <dbReference type="Proteomes" id="UP001234202"/>
    </source>
</evidence>
<evidence type="ECO:0000313" key="1">
    <source>
        <dbReference type="EMBL" id="KAJ9124751.1"/>
    </source>
</evidence>
<accession>A0ACC2XP07</accession>
<proteinExistence type="predicted"/>
<reference evidence="1" key="1">
    <citation type="submission" date="2023-04" db="EMBL/GenBank/DDBJ databases">
        <title>Draft Genome sequencing of Naganishia species isolated from polar environments using Oxford Nanopore Technology.</title>
        <authorList>
            <person name="Leo P."/>
            <person name="Venkateswaran K."/>
        </authorList>
    </citation>
    <scope>NUCLEOTIDE SEQUENCE</scope>
    <source>
        <strain evidence="1">DBVPG 5303</strain>
    </source>
</reference>